<evidence type="ECO:0000256" key="2">
    <source>
        <dbReference type="SAM" id="SignalP"/>
    </source>
</evidence>
<dbReference type="OrthoDB" id="2536450at2759"/>
<keyword evidence="1" id="KW-0472">Membrane</keyword>
<comment type="caution">
    <text evidence="3">The sequence shown here is derived from an EMBL/GenBank/DDBJ whole genome shotgun (WGS) entry which is preliminary data.</text>
</comment>
<feature type="signal peptide" evidence="2">
    <location>
        <begin position="1"/>
        <end position="17"/>
    </location>
</feature>
<sequence>MLYLAVIFAAALHTVSSQSLSSGCINTLAGVAANPDAAACLNPNALVPLVAGGTDSSVVPVIDSWLSGLCSAPACSNATLQAVVANVTAGCSTELSSSGISPDMSSSLAGLIQQYYPTARQVVCLKDGNTNCVTQTLNNIQSTTGSLSLSNIIGLTTKAPNLPANVTCTNCVKQAYNIINAAYPSLLASAASDLNTQCGASFLDGSTPSGISQSATTNTAPASASSPSSAKSVALQANVFALTISALLVVLSGIALLA</sequence>
<keyword evidence="4" id="KW-1185">Reference proteome</keyword>
<protein>
    <recommendedName>
        <fullName evidence="5">Secreted protein</fullName>
    </recommendedName>
</protein>
<feature type="transmembrane region" description="Helical" evidence="1">
    <location>
        <begin position="233"/>
        <end position="257"/>
    </location>
</feature>
<feature type="chain" id="PRO_5034246105" description="Secreted protein" evidence="2">
    <location>
        <begin position="18"/>
        <end position="258"/>
    </location>
</feature>
<dbReference type="PANTHER" id="PTHR34862:SF1">
    <property type="entry name" value="SPARK DOMAIN-CONTAINING PROTEIN"/>
    <property type="match status" value="1"/>
</dbReference>
<dbReference type="PANTHER" id="PTHR34862">
    <property type="entry name" value="SPARK DOMAIN-CONTAINING PROTEIN"/>
    <property type="match status" value="1"/>
</dbReference>
<evidence type="ECO:0008006" key="5">
    <source>
        <dbReference type="Google" id="ProtNLM"/>
    </source>
</evidence>
<accession>A0A8H5BGQ7</accession>
<name>A0A8H5BGQ7_9AGAR</name>
<dbReference type="EMBL" id="JAACJJ010000028">
    <property type="protein sequence ID" value="KAF5322576.1"/>
    <property type="molecule type" value="Genomic_DNA"/>
</dbReference>
<dbReference type="Proteomes" id="UP000567179">
    <property type="component" value="Unassembled WGS sequence"/>
</dbReference>
<reference evidence="3 4" key="1">
    <citation type="journal article" date="2020" name="ISME J.">
        <title>Uncovering the hidden diversity of litter-decomposition mechanisms in mushroom-forming fungi.</title>
        <authorList>
            <person name="Floudas D."/>
            <person name="Bentzer J."/>
            <person name="Ahren D."/>
            <person name="Johansson T."/>
            <person name="Persson P."/>
            <person name="Tunlid A."/>
        </authorList>
    </citation>
    <scope>NUCLEOTIDE SEQUENCE [LARGE SCALE GENOMIC DNA]</scope>
    <source>
        <strain evidence="3 4">CBS 101986</strain>
    </source>
</reference>
<dbReference type="AlphaFoldDB" id="A0A8H5BGQ7"/>
<evidence type="ECO:0000313" key="4">
    <source>
        <dbReference type="Proteomes" id="UP000567179"/>
    </source>
</evidence>
<keyword evidence="1" id="KW-1133">Transmembrane helix</keyword>
<organism evidence="3 4">
    <name type="scientific">Psilocybe cf. subviscida</name>
    <dbReference type="NCBI Taxonomy" id="2480587"/>
    <lineage>
        <taxon>Eukaryota</taxon>
        <taxon>Fungi</taxon>
        <taxon>Dikarya</taxon>
        <taxon>Basidiomycota</taxon>
        <taxon>Agaricomycotina</taxon>
        <taxon>Agaricomycetes</taxon>
        <taxon>Agaricomycetidae</taxon>
        <taxon>Agaricales</taxon>
        <taxon>Agaricineae</taxon>
        <taxon>Strophariaceae</taxon>
        <taxon>Psilocybe</taxon>
    </lineage>
</organism>
<evidence type="ECO:0000313" key="3">
    <source>
        <dbReference type="EMBL" id="KAF5322576.1"/>
    </source>
</evidence>
<keyword evidence="1" id="KW-0812">Transmembrane</keyword>
<gene>
    <name evidence="3" type="ORF">D9619_001917</name>
</gene>
<evidence type="ECO:0000256" key="1">
    <source>
        <dbReference type="SAM" id="Phobius"/>
    </source>
</evidence>
<keyword evidence="2" id="KW-0732">Signal</keyword>
<proteinExistence type="predicted"/>